<dbReference type="AlphaFoldDB" id="A0A0E0Q915"/>
<evidence type="ECO:0000256" key="1">
    <source>
        <dbReference type="SAM" id="MobiDB-lite"/>
    </source>
</evidence>
<evidence type="ECO:0000313" key="2">
    <source>
        <dbReference type="EnsemblPlants" id="ORUFI07G16900.1"/>
    </source>
</evidence>
<proteinExistence type="predicted"/>
<dbReference type="EnsemblPlants" id="ORUFI07G16900.1">
    <property type="protein sequence ID" value="ORUFI07G16900.1"/>
    <property type="gene ID" value="ORUFI07G16900"/>
</dbReference>
<feature type="region of interest" description="Disordered" evidence="1">
    <location>
        <begin position="1"/>
        <end position="39"/>
    </location>
</feature>
<dbReference type="Gramene" id="ORUFI07G16900.1">
    <property type="protein sequence ID" value="ORUFI07G16900.1"/>
    <property type="gene ID" value="ORUFI07G16900"/>
</dbReference>
<organism evidence="2 3">
    <name type="scientific">Oryza rufipogon</name>
    <name type="common">Brownbeard rice</name>
    <name type="synonym">Asian wild rice</name>
    <dbReference type="NCBI Taxonomy" id="4529"/>
    <lineage>
        <taxon>Eukaryota</taxon>
        <taxon>Viridiplantae</taxon>
        <taxon>Streptophyta</taxon>
        <taxon>Embryophyta</taxon>
        <taxon>Tracheophyta</taxon>
        <taxon>Spermatophyta</taxon>
        <taxon>Magnoliopsida</taxon>
        <taxon>Liliopsida</taxon>
        <taxon>Poales</taxon>
        <taxon>Poaceae</taxon>
        <taxon>BOP clade</taxon>
        <taxon>Oryzoideae</taxon>
        <taxon>Oryzeae</taxon>
        <taxon>Oryzinae</taxon>
        <taxon>Oryza</taxon>
    </lineage>
</organism>
<reference evidence="2" key="2">
    <citation type="submission" date="2015-06" db="UniProtKB">
        <authorList>
            <consortium name="EnsemblPlants"/>
        </authorList>
    </citation>
    <scope>IDENTIFICATION</scope>
</reference>
<reference evidence="3" key="1">
    <citation type="submission" date="2013-06" db="EMBL/GenBank/DDBJ databases">
        <authorList>
            <person name="Zhao Q."/>
        </authorList>
    </citation>
    <scope>NUCLEOTIDE SEQUENCE</scope>
    <source>
        <strain evidence="3">cv. W1943</strain>
    </source>
</reference>
<dbReference type="Proteomes" id="UP000008022">
    <property type="component" value="Unassembled WGS sequence"/>
</dbReference>
<evidence type="ECO:0000313" key="3">
    <source>
        <dbReference type="Proteomes" id="UP000008022"/>
    </source>
</evidence>
<sequence length="95" mass="10235">MSQSRGREGDEGREGWDVGCLRGGGGREEEAEEGRGARWAARKRARKAGDEVVAFGHRPSRTATCMALLRVLVPLSTTSLSVAFAIDGMQVSRCI</sequence>
<dbReference type="OMA" id="SRTATCM"/>
<dbReference type="HOGENOM" id="CLU_2376564_0_0_1"/>
<protein>
    <submittedName>
        <fullName evidence="2">Uncharacterized protein</fullName>
    </submittedName>
</protein>
<accession>A0A0E0Q915</accession>
<feature type="compositionally biased region" description="Basic and acidic residues" evidence="1">
    <location>
        <begin position="1"/>
        <end position="16"/>
    </location>
</feature>
<name>A0A0E0Q915_ORYRU</name>
<keyword evidence="3" id="KW-1185">Reference proteome</keyword>
<feature type="compositionally biased region" description="Basic and acidic residues" evidence="1">
    <location>
        <begin position="25"/>
        <end position="36"/>
    </location>
</feature>